<feature type="transmembrane region" description="Helical" evidence="2">
    <location>
        <begin position="149"/>
        <end position="170"/>
    </location>
</feature>
<keyword evidence="3" id="KW-0496">Mitochondrion</keyword>
<protein>
    <submittedName>
        <fullName evidence="3">Uncharacterized protein</fullName>
    </submittedName>
</protein>
<gene>
    <name evidence="3" type="primary">hyp1</name>
</gene>
<name>A0A4D6FFK7_9AGAR</name>
<dbReference type="RefSeq" id="YP_009631671.1">
    <property type="nucleotide sequence ID" value="NC_042231.1"/>
</dbReference>
<dbReference type="GeneID" id="40143497"/>
<geneLocation type="mitochondrion" evidence="3"/>
<proteinExistence type="predicted"/>
<dbReference type="AlphaFoldDB" id="A0A4D6FFK7"/>
<feature type="compositionally biased region" description="Pro residues" evidence="1">
    <location>
        <begin position="307"/>
        <end position="326"/>
    </location>
</feature>
<reference evidence="3" key="1">
    <citation type="journal article" date="2019" name="BMC Genomics">
        <title>Mobile genetic elements explain size variation in the mitochondrial genomes of four closely-related Armillaria species.</title>
        <authorList>
            <person name="Kolesnikova A.I."/>
            <person name="Putintseva Y.A."/>
            <person name="Simonov E.P."/>
            <person name="Biriukov V.V."/>
            <person name="Oreshkova N.V."/>
            <person name="Pavlov I.N."/>
            <person name="Sharov V.V."/>
            <person name="Kuzmin D.A."/>
            <person name="Anderson J.B."/>
            <person name="Krutovsky K.V."/>
        </authorList>
    </citation>
    <scope>NUCLEOTIDE SEQUENCE</scope>
</reference>
<keyword evidence="2" id="KW-1133">Transmembrane helix</keyword>
<keyword evidence="2" id="KW-0472">Membrane</keyword>
<evidence type="ECO:0000256" key="2">
    <source>
        <dbReference type="SAM" id="Phobius"/>
    </source>
</evidence>
<organism evidence="3">
    <name type="scientific">Armillaria solidipes</name>
    <dbReference type="NCBI Taxonomy" id="1076256"/>
    <lineage>
        <taxon>Eukaryota</taxon>
        <taxon>Fungi</taxon>
        <taxon>Dikarya</taxon>
        <taxon>Basidiomycota</taxon>
        <taxon>Agaricomycotina</taxon>
        <taxon>Agaricomycetes</taxon>
        <taxon>Agaricomycetidae</taxon>
        <taxon>Agaricales</taxon>
        <taxon>Marasmiineae</taxon>
        <taxon>Physalacriaceae</taxon>
        <taxon>Armillaria</taxon>
    </lineage>
</organism>
<dbReference type="EMBL" id="MH660713">
    <property type="protein sequence ID" value="QCB16451.1"/>
    <property type="molecule type" value="Genomic_DNA"/>
</dbReference>
<feature type="compositionally biased region" description="Low complexity" evidence="1">
    <location>
        <begin position="279"/>
        <end position="290"/>
    </location>
</feature>
<evidence type="ECO:0000313" key="3">
    <source>
        <dbReference type="EMBL" id="QCB16451.1"/>
    </source>
</evidence>
<keyword evidence="2" id="KW-0812">Transmembrane</keyword>
<evidence type="ECO:0000256" key="1">
    <source>
        <dbReference type="SAM" id="MobiDB-lite"/>
    </source>
</evidence>
<feature type="region of interest" description="Disordered" evidence="1">
    <location>
        <begin position="275"/>
        <end position="350"/>
    </location>
</feature>
<feature type="transmembrane region" description="Helical" evidence="2">
    <location>
        <begin position="117"/>
        <end position="137"/>
    </location>
</feature>
<accession>A0A4D6FFK7</accession>
<sequence length="350" mass="38432">MKIMYLNPLTFISKFFIRRMIILLHVPEVFQTIAPAGFTILATLVKTVGITPVLRCLLVFNKFLKSSVANIPMGTVTGTILAVSTLENMLRVADINPLVSRSFIDFIRPYIKEFVDFRAIIIKWMWWFFTGVTFTAARKLVFYGIKSCLGLLLGSVGVLLNESLSAIPLLKDWSIYFVEFFEKVTDLKVLKSQTADIITPNNVDGELEGYSWFAIAGLAMFGVAASVLLLFVADYFAHDTVKDLPVLGNVVDSIHGVWNSITNWYNNWAHGPDAPDQISRSNSGSSTSSSHTARPGDQSPSTAPTSPVSPPSPPTPPATPPLPDQTPPGVNASEFADRPVPPVPEVMHTF</sequence>
<feature type="transmembrane region" description="Helical" evidence="2">
    <location>
        <begin position="210"/>
        <end position="232"/>
    </location>
</feature>
<feature type="transmembrane region" description="Helical" evidence="2">
    <location>
        <begin position="21"/>
        <end position="45"/>
    </location>
</feature>